<proteinExistence type="predicted"/>
<accession>A0A2S7URS6</accession>
<keyword evidence="1" id="KW-0732">Signal</keyword>
<feature type="chain" id="PRO_5015727405" description="Serine aminopeptidase S33 domain-containing protein" evidence="1">
    <location>
        <begin position="21"/>
        <end position="358"/>
    </location>
</feature>
<reference evidence="3 4" key="1">
    <citation type="submission" date="2016-12" db="EMBL/GenBank/DDBJ databases">
        <title>Diversity of luminous bacteria.</title>
        <authorList>
            <person name="Yoshizawa S."/>
            <person name="Kogure K."/>
        </authorList>
    </citation>
    <scope>NUCLEOTIDE SEQUENCE [LARGE SCALE GENOMIC DNA]</scope>
    <source>
        <strain evidence="3 4">SA4-48</strain>
    </source>
</reference>
<dbReference type="AlphaFoldDB" id="A0A2S7URS6"/>
<dbReference type="InterPro" id="IPR029058">
    <property type="entry name" value="AB_hydrolase_fold"/>
</dbReference>
<keyword evidence="4" id="KW-1185">Reference proteome</keyword>
<dbReference type="Gene3D" id="3.40.50.1820">
    <property type="entry name" value="alpha/beta hydrolase"/>
    <property type="match status" value="1"/>
</dbReference>
<evidence type="ECO:0000259" key="2">
    <source>
        <dbReference type="Pfam" id="PF12146"/>
    </source>
</evidence>
<name>A0A2S7URS6_9GAMM</name>
<gene>
    <name evidence="3" type="ORF">BTO11_01450</name>
</gene>
<dbReference type="EMBL" id="MSCH01000003">
    <property type="protein sequence ID" value="PQJ52448.1"/>
    <property type="molecule type" value="Genomic_DNA"/>
</dbReference>
<dbReference type="Pfam" id="PF12146">
    <property type="entry name" value="Hydrolase_4"/>
    <property type="match status" value="1"/>
</dbReference>
<dbReference type="SUPFAM" id="SSF53474">
    <property type="entry name" value="alpha/beta-Hydrolases"/>
    <property type="match status" value="1"/>
</dbReference>
<protein>
    <recommendedName>
        <fullName evidence="2">Serine aminopeptidase S33 domain-containing protein</fullName>
    </recommendedName>
</protein>
<dbReference type="RefSeq" id="WP_105050909.1">
    <property type="nucleotide sequence ID" value="NZ_BMYG01000005.1"/>
</dbReference>
<dbReference type="InterPro" id="IPR051044">
    <property type="entry name" value="MAG_DAG_Lipase"/>
</dbReference>
<feature type="domain" description="Serine aminopeptidase S33" evidence="2">
    <location>
        <begin position="79"/>
        <end position="316"/>
    </location>
</feature>
<feature type="signal peptide" evidence="1">
    <location>
        <begin position="1"/>
        <end position="20"/>
    </location>
</feature>
<evidence type="ECO:0000313" key="4">
    <source>
        <dbReference type="Proteomes" id="UP000239007"/>
    </source>
</evidence>
<evidence type="ECO:0000256" key="1">
    <source>
        <dbReference type="SAM" id="SignalP"/>
    </source>
</evidence>
<comment type="caution">
    <text evidence="3">The sequence shown here is derived from an EMBL/GenBank/DDBJ whole genome shotgun (WGS) entry which is preliminary data.</text>
</comment>
<dbReference type="Proteomes" id="UP000239007">
    <property type="component" value="Unassembled WGS sequence"/>
</dbReference>
<sequence>MKYMYLVLLLSFGVSVPVSAESKEYHYVSPELVERESTFSAFVSETLLPFWDNEVIKGHFVNKQKLDIHYAYVLVPGAEKAVVFSPGRVEGYAKYQELLYDFTQQGYSVFILDHQGQGLSSRRLDNKYKGYVENFNDYVVDFHQFIEEVVKSKYDGELVLASHSMGGAIGLRYIEQYPNQFTKAVFSSPMWGLNSGGLPQWIAKSIFSVVNWTTQLTMDQSPYFFGGEDYNPTPFEENQLTSSKTRYDYFRSVYAATPELQLGSVTFSWIKESVDAIDIAFEQLNLVKLPVMVFQAKDDEVVDNMAQNEFCTELAKLGNPCVNDAPIIIDDAKHELFIAPDKQRSEVLDKIFTFLSSK</sequence>
<dbReference type="InterPro" id="IPR022742">
    <property type="entry name" value="Hydrolase_4"/>
</dbReference>
<dbReference type="OrthoDB" id="9788260at2"/>
<dbReference type="PANTHER" id="PTHR11614">
    <property type="entry name" value="PHOSPHOLIPASE-RELATED"/>
    <property type="match status" value="1"/>
</dbReference>
<evidence type="ECO:0000313" key="3">
    <source>
        <dbReference type="EMBL" id="PQJ52448.1"/>
    </source>
</evidence>
<organism evidence="3 4">
    <name type="scientific">Psychrosphaera saromensis</name>
    <dbReference type="NCBI Taxonomy" id="716813"/>
    <lineage>
        <taxon>Bacteria</taxon>
        <taxon>Pseudomonadati</taxon>
        <taxon>Pseudomonadota</taxon>
        <taxon>Gammaproteobacteria</taxon>
        <taxon>Alteromonadales</taxon>
        <taxon>Pseudoalteromonadaceae</taxon>
        <taxon>Psychrosphaera</taxon>
    </lineage>
</organism>